<dbReference type="InterPro" id="IPR000182">
    <property type="entry name" value="GNAT_dom"/>
</dbReference>
<dbReference type="GO" id="GO:0016747">
    <property type="term" value="F:acyltransferase activity, transferring groups other than amino-acyl groups"/>
    <property type="evidence" value="ECO:0007669"/>
    <property type="project" value="InterPro"/>
</dbReference>
<reference evidence="2 3" key="1">
    <citation type="submission" date="2010-03" db="EMBL/GenBank/DDBJ databases">
        <title>The genome sequence of Roseburia intestinalis XB6B4.</title>
        <authorList>
            <consortium name="metaHIT consortium -- http://www.metahit.eu/"/>
            <person name="Pajon A."/>
            <person name="Turner K."/>
            <person name="Parkhill J."/>
            <person name="Bernalier A."/>
        </authorList>
    </citation>
    <scope>NUCLEOTIDE SEQUENCE [LARGE SCALE GENOMIC DNA]</scope>
    <source>
        <strain evidence="2 3">XB6B4</strain>
    </source>
</reference>
<name>D4L409_9FIRM</name>
<reference evidence="2 3" key="2">
    <citation type="submission" date="2010-03" db="EMBL/GenBank/DDBJ databases">
        <authorList>
            <person name="Pajon A."/>
        </authorList>
    </citation>
    <scope>NUCLEOTIDE SEQUENCE [LARGE SCALE GENOMIC DNA]</scope>
    <source>
        <strain evidence="2 3">XB6B4</strain>
    </source>
</reference>
<dbReference type="InterPro" id="IPR016181">
    <property type="entry name" value="Acyl_CoA_acyltransferase"/>
</dbReference>
<dbReference type="Gene3D" id="3.40.630.30">
    <property type="match status" value="1"/>
</dbReference>
<dbReference type="Pfam" id="PF00583">
    <property type="entry name" value="Acetyltransf_1"/>
    <property type="match status" value="1"/>
</dbReference>
<evidence type="ECO:0000313" key="3">
    <source>
        <dbReference type="Proteomes" id="UP000008953"/>
    </source>
</evidence>
<keyword evidence="2" id="KW-0808">Transferase</keyword>
<protein>
    <submittedName>
        <fullName evidence="2">Acetyltransferase (GNAT) family</fullName>
    </submittedName>
</protein>
<dbReference type="CDD" id="cd04301">
    <property type="entry name" value="NAT_SF"/>
    <property type="match status" value="1"/>
</dbReference>
<evidence type="ECO:0000313" key="2">
    <source>
        <dbReference type="EMBL" id="CBL14349.1"/>
    </source>
</evidence>
<dbReference type="EMBL" id="FP929050">
    <property type="protein sequence ID" value="CBL14349.1"/>
    <property type="molecule type" value="Genomic_DNA"/>
</dbReference>
<dbReference type="PROSITE" id="PS51186">
    <property type="entry name" value="GNAT"/>
    <property type="match status" value="1"/>
</dbReference>
<dbReference type="Proteomes" id="UP000008953">
    <property type="component" value="Chromosome"/>
</dbReference>
<accession>D4L409</accession>
<gene>
    <name evidence="2" type="ORF">RO1_41760</name>
</gene>
<organism evidence="2 3">
    <name type="scientific">Roseburia intestinalis XB6B4</name>
    <dbReference type="NCBI Taxonomy" id="718255"/>
    <lineage>
        <taxon>Bacteria</taxon>
        <taxon>Bacillati</taxon>
        <taxon>Bacillota</taxon>
        <taxon>Clostridia</taxon>
        <taxon>Lachnospirales</taxon>
        <taxon>Lachnospiraceae</taxon>
        <taxon>Roseburia</taxon>
    </lineage>
</organism>
<dbReference type="SUPFAM" id="SSF55729">
    <property type="entry name" value="Acyl-CoA N-acyltransferases (Nat)"/>
    <property type="match status" value="1"/>
</dbReference>
<evidence type="ECO:0000259" key="1">
    <source>
        <dbReference type="PROSITE" id="PS51186"/>
    </source>
</evidence>
<dbReference type="KEGG" id="rix:RO1_41760"/>
<dbReference type="HOGENOM" id="CLU_099453_1_0_9"/>
<dbReference type="PATRIC" id="fig|718255.3.peg.1505"/>
<proteinExistence type="predicted"/>
<sequence length="164" mass="19115">MNMNININSLSQKYSVRKLDENDVDIIYDMSCKNDIFYQYHLPFVTRESILDDMAALPPGKDYDDKFYIGFFENDSLVGLMDLILDYPNKEIAFIGLFMTDTRYQNRGVGSQIISDMISCLKSYGYQEIQLGVDKGNPQSYSFWIKNKFTPIREDTYILMGLRI</sequence>
<feature type="domain" description="N-acetyltransferase" evidence="1">
    <location>
        <begin position="14"/>
        <end position="164"/>
    </location>
</feature>
<dbReference type="AlphaFoldDB" id="D4L409"/>